<keyword evidence="11 24" id="KW-0812">Transmembrane</keyword>
<evidence type="ECO:0000256" key="20">
    <source>
        <dbReference type="ARBA" id="ARBA00032253"/>
    </source>
</evidence>
<evidence type="ECO:0000256" key="7">
    <source>
        <dbReference type="ARBA" id="ARBA00019373"/>
    </source>
</evidence>
<dbReference type="EMBL" id="CP129013">
    <property type="protein sequence ID" value="WLR43512.1"/>
    <property type="molecule type" value="Genomic_DNA"/>
</dbReference>
<comment type="catalytic activity">
    <reaction evidence="1">
        <text>a 1,2-diacyl-sn-glycero-3-phosphate + CTP + H(+) = a CDP-1,2-diacyl-sn-glycerol + diphosphate</text>
        <dbReference type="Rhea" id="RHEA:16229"/>
        <dbReference type="ChEBI" id="CHEBI:15378"/>
        <dbReference type="ChEBI" id="CHEBI:33019"/>
        <dbReference type="ChEBI" id="CHEBI:37563"/>
        <dbReference type="ChEBI" id="CHEBI:58332"/>
        <dbReference type="ChEBI" id="CHEBI:58608"/>
        <dbReference type="EC" id="2.7.7.41"/>
    </reaction>
</comment>
<feature type="transmembrane region" description="Helical" evidence="24">
    <location>
        <begin position="73"/>
        <end position="95"/>
    </location>
</feature>
<evidence type="ECO:0000256" key="9">
    <source>
        <dbReference type="ARBA" id="ARBA00022516"/>
    </source>
</evidence>
<evidence type="ECO:0000256" key="2">
    <source>
        <dbReference type="ARBA" id="ARBA00004651"/>
    </source>
</evidence>
<sequence>MKQRLLSAIIAIIVSIPIVIYGGLPFTLFIYILGSIALFEMLRMKKIKLLTFPGITSLILLYMIIFPKGYINILYQFILYKGEAILLVTLLLLSYTVFSKNKFTFENAGFVLLSSIFLGYGFHYAIEVRSEGLVYIIFALFTIWASDSGAYFIGRAIGKRKLAPHISPNKTIEGALGGIILSVIVATIFSIVIDVSLQLPFLMIVTVVISIFGQLGDLVESALKRHFVVKDSGRIMPGHGGVLDRFDSLLFVLPIFYMLLSYFSN</sequence>
<feature type="transmembrane region" description="Helical" evidence="24">
    <location>
        <begin position="6"/>
        <end position="37"/>
    </location>
</feature>
<keyword evidence="10 25" id="KW-0808">Transferase</keyword>
<evidence type="ECO:0000256" key="1">
    <source>
        <dbReference type="ARBA" id="ARBA00001698"/>
    </source>
</evidence>
<comment type="pathway">
    <text evidence="3">Phospholipid metabolism; CDP-diacylglycerol biosynthesis; CDP-diacylglycerol from sn-glycerol 3-phosphate: step 3/3.</text>
</comment>
<evidence type="ECO:0000256" key="15">
    <source>
        <dbReference type="ARBA" id="ARBA00023136"/>
    </source>
</evidence>
<feature type="transmembrane region" description="Helical" evidence="24">
    <location>
        <begin position="174"/>
        <end position="193"/>
    </location>
</feature>
<evidence type="ECO:0000256" key="18">
    <source>
        <dbReference type="ARBA" id="ARBA00029893"/>
    </source>
</evidence>
<keyword evidence="9" id="KW-0444">Lipid biosynthesis</keyword>
<evidence type="ECO:0000256" key="14">
    <source>
        <dbReference type="ARBA" id="ARBA00023098"/>
    </source>
</evidence>
<evidence type="ECO:0000256" key="6">
    <source>
        <dbReference type="ARBA" id="ARBA00012487"/>
    </source>
</evidence>
<dbReference type="EC" id="2.7.7.41" evidence="6"/>
<keyword evidence="8" id="KW-1003">Cell membrane</keyword>
<dbReference type="RefSeq" id="WP_226538309.1">
    <property type="nucleotide sequence ID" value="NZ_CP129013.1"/>
</dbReference>
<evidence type="ECO:0000256" key="10">
    <source>
        <dbReference type="ARBA" id="ARBA00022679"/>
    </source>
</evidence>
<feature type="transmembrane region" description="Helical" evidence="24">
    <location>
        <begin position="107"/>
        <end position="126"/>
    </location>
</feature>
<dbReference type="GO" id="GO:0004605">
    <property type="term" value="F:phosphatidate cytidylyltransferase activity"/>
    <property type="evidence" value="ECO:0007669"/>
    <property type="project" value="UniProtKB-EC"/>
</dbReference>
<evidence type="ECO:0000313" key="25">
    <source>
        <dbReference type="EMBL" id="WLR43512.1"/>
    </source>
</evidence>
<gene>
    <name evidence="25" type="ORF">LC087_04940</name>
</gene>
<feature type="transmembrane region" description="Helical" evidence="24">
    <location>
        <begin position="199"/>
        <end position="221"/>
    </location>
</feature>
<dbReference type="Pfam" id="PF01148">
    <property type="entry name" value="CTP_transf_1"/>
    <property type="match status" value="1"/>
</dbReference>
<evidence type="ECO:0000256" key="3">
    <source>
        <dbReference type="ARBA" id="ARBA00005119"/>
    </source>
</evidence>
<evidence type="ECO:0000256" key="23">
    <source>
        <dbReference type="ARBA" id="ARBA00033406"/>
    </source>
</evidence>
<evidence type="ECO:0000256" key="21">
    <source>
        <dbReference type="ARBA" id="ARBA00032396"/>
    </source>
</evidence>
<keyword evidence="13 24" id="KW-1133">Transmembrane helix</keyword>
<evidence type="ECO:0000256" key="24">
    <source>
        <dbReference type="SAM" id="Phobius"/>
    </source>
</evidence>
<evidence type="ECO:0000256" key="22">
    <source>
        <dbReference type="ARBA" id="ARBA00032743"/>
    </source>
</evidence>
<reference evidence="25 26" key="1">
    <citation type="submission" date="2023-06" db="EMBL/GenBank/DDBJ databases">
        <title>Five Gram-positive bacteria isolated from mangrove sediments in Shenzhen, Guangdong, China.</title>
        <authorList>
            <person name="Yu S."/>
            <person name="Zheng W."/>
            <person name="Huang Y."/>
        </authorList>
    </citation>
    <scope>NUCLEOTIDE SEQUENCE [LARGE SCALE GENOMIC DNA]</scope>
    <source>
        <strain evidence="25 26">SaN35-3</strain>
    </source>
</reference>
<proteinExistence type="inferred from homology"/>
<evidence type="ECO:0000256" key="17">
    <source>
        <dbReference type="ARBA" id="ARBA00023264"/>
    </source>
</evidence>
<keyword evidence="12 25" id="KW-0548">Nucleotidyltransferase</keyword>
<organism evidence="25 26">
    <name type="scientific">Bacillus carboniphilus</name>
    <dbReference type="NCBI Taxonomy" id="86663"/>
    <lineage>
        <taxon>Bacteria</taxon>
        <taxon>Bacillati</taxon>
        <taxon>Bacillota</taxon>
        <taxon>Bacilli</taxon>
        <taxon>Bacillales</taxon>
        <taxon>Bacillaceae</taxon>
        <taxon>Bacillus</taxon>
    </lineage>
</organism>
<keyword evidence="26" id="KW-1185">Reference proteome</keyword>
<keyword evidence="17" id="KW-1208">Phospholipid metabolism</keyword>
<keyword evidence="14" id="KW-0443">Lipid metabolism</keyword>
<dbReference type="Proteomes" id="UP001197974">
    <property type="component" value="Chromosome"/>
</dbReference>
<name>A0ABY9JVT4_9BACI</name>
<evidence type="ECO:0000256" key="4">
    <source>
        <dbReference type="ARBA" id="ARBA00005189"/>
    </source>
</evidence>
<evidence type="ECO:0000256" key="13">
    <source>
        <dbReference type="ARBA" id="ARBA00022989"/>
    </source>
</evidence>
<evidence type="ECO:0000256" key="11">
    <source>
        <dbReference type="ARBA" id="ARBA00022692"/>
    </source>
</evidence>
<evidence type="ECO:0000256" key="5">
    <source>
        <dbReference type="ARBA" id="ARBA00010185"/>
    </source>
</evidence>
<comment type="similarity">
    <text evidence="5">Belongs to the CDS family.</text>
</comment>
<comment type="subcellular location">
    <subcellularLocation>
        <location evidence="2">Cell membrane</location>
        <topology evidence="2">Multi-pass membrane protein</topology>
    </subcellularLocation>
</comment>
<accession>A0ABY9JVT4</accession>
<evidence type="ECO:0000256" key="19">
    <source>
        <dbReference type="ARBA" id="ARBA00031825"/>
    </source>
</evidence>
<protein>
    <recommendedName>
        <fullName evidence="7">Phosphatidate cytidylyltransferase</fullName>
        <ecNumber evidence="6">2.7.7.41</ecNumber>
    </recommendedName>
    <alternativeName>
        <fullName evidence="20">CDP-DAG synthase</fullName>
    </alternativeName>
    <alternativeName>
        <fullName evidence="22">CDP-DG synthase</fullName>
    </alternativeName>
    <alternativeName>
        <fullName evidence="18">CDP-diacylglycerol synthase</fullName>
    </alternativeName>
    <alternativeName>
        <fullName evidence="21">CDP-diglyceride pyrophosphorylase</fullName>
    </alternativeName>
    <alternativeName>
        <fullName evidence="23">CDP-diglyceride synthase</fullName>
    </alternativeName>
    <alternativeName>
        <fullName evidence="19">CTP:phosphatidate cytidylyltransferase</fullName>
    </alternativeName>
</protein>
<comment type="pathway">
    <text evidence="4">Lipid metabolism.</text>
</comment>
<evidence type="ECO:0000256" key="12">
    <source>
        <dbReference type="ARBA" id="ARBA00022695"/>
    </source>
</evidence>
<feature type="transmembrane region" description="Helical" evidence="24">
    <location>
        <begin position="49"/>
        <end position="67"/>
    </location>
</feature>
<evidence type="ECO:0000256" key="16">
    <source>
        <dbReference type="ARBA" id="ARBA00023209"/>
    </source>
</evidence>
<evidence type="ECO:0000256" key="8">
    <source>
        <dbReference type="ARBA" id="ARBA00022475"/>
    </source>
</evidence>
<dbReference type="PANTHER" id="PTHR46382:SF1">
    <property type="entry name" value="PHOSPHATIDATE CYTIDYLYLTRANSFERASE"/>
    <property type="match status" value="1"/>
</dbReference>
<feature type="transmembrane region" description="Helical" evidence="24">
    <location>
        <begin position="242"/>
        <end position="263"/>
    </location>
</feature>
<keyword evidence="16" id="KW-0594">Phospholipid biosynthesis</keyword>
<dbReference type="PANTHER" id="PTHR46382">
    <property type="entry name" value="PHOSPHATIDATE CYTIDYLYLTRANSFERASE"/>
    <property type="match status" value="1"/>
</dbReference>
<evidence type="ECO:0000313" key="26">
    <source>
        <dbReference type="Proteomes" id="UP001197974"/>
    </source>
</evidence>
<keyword evidence="15 24" id="KW-0472">Membrane</keyword>
<feature type="transmembrane region" description="Helical" evidence="24">
    <location>
        <begin position="132"/>
        <end position="153"/>
    </location>
</feature>